<reference evidence="2" key="3">
    <citation type="submission" date="2015-06" db="UniProtKB">
        <authorList>
            <consortium name="EnsemblMetazoa"/>
        </authorList>
    </citation>
    <scope>IDENTIFICATION</scope>
</reference>
<gene>
    <name evidence="2" type="primary">20216216</name>
    <name evidence="1" type="ORF">HELRODRAFT_83538</name>
</gene>
<dbReference type="eggNOG" id="KOG0531">
    <property type="taxonomic scope" value="Eukaryota"/>
</dbReference>
<proteinExistence type="predicted"/>
<dbReference type="PROSITE" id="PS51450">
    <property type="entry name" value="LRR"/>
    <property type="match status" value="2"/>
</dbReference>
<dbReference type="Gene3D" id="3.80.10.10">
    <property type="entry name" value="Ribonuclease Inhibitor"/>
    <property type="match status" value="1"/>
</dbReference>
<dbReference type="EMBL" id="AMQM01005612">
    <property type="status" value="NOT_ANNOTATED_CDS"/>
    <property type="molecule type" value="Genomic_DNA"/>
</dbReference>
<evidence type="ECO:0000313" key="3">
    <source>
        <dbReference type="Proteomes" id="UP000015101"/>
    </source>
</evidence>
<dbReference type="CTD" id="20216216"/>
<accession>T1G568</accession>
<dbReference type="OrthoDB" id="676979at2759"/>
<name>T1G568_HELRO</name>
<dbReference type="EMBL" id="KB097026">
    <property type="protein sequence ID" value="ESO00008.1"/>
    <property type="molecule type" value="Genomic_DNA"/>
</dbReference>
<keyword evidence="3" id="KW-1185">Reference proteome</keyword>
<sequence>DLSKVKSLEIKVNSEEAGLNNFGVYVPNLETLKLVKSKIHVLRDLGSSLKKLRILYMPRCELRDLDGITSFVSISQLYLAYNDITDISSFSLLDNLSVLDLEGNNINDIYQLSFLSFCYKMTTLTLEGNPICISPNRERTADVGILYYLCMVYIKNIFCHSYYFY</sequence>
<dbReference type="RefSeq" id="XP_009021782.1">
    <property type="nucleotide sequence ID" value="XM_009023534.1"/>
</dbReference>
<reference evidence="1 3" key="2">
    <citation type="journal article" date="2013" name="Nature">
        <title>Insights into bilaterian evolution from three spiralian genomes.</title>
        <authorList>
            <person name="Simakov O."/>
            <person name="Marletaz F."/>
            <person name="Cho S.J."/>
            <person name="Edsinger-Gonzales E."/>
            <person name="Havlak P."/>
            <person name="Hellsten U."/>
            <person name="Kuo D.H."/>
            <person name="Larsson T."/>
            <person name="Lv J."/>
            <person name="Arendt D."/>
            <person name="Savage R."/>
            <person name="Osoegawa K."/>
            <person name="de Jong P."/>
            <person name="Grimwood J."/>
            <person name="Chapman J.A."/>
            <person name="Shapiro H."/>
            <person name="Aerts A."/>
            <person name="Otillar R.P."/>
            <person name="Terry A.Y."/>
            <person name="Boore J.L."/>
            <person name="Grigoriev I.V."/>
            <person name="Lindberg D.R."/>
            <person name="Seaver E.C."/>
            <person name="Weisblat D.A."/>
            <person name="Putnam N.H."/>
            <person name="Rokhsar D.S."/>
        </authorList>
    </citation>
    <scope>NUCLEOTIDE SEQUENCE</scope>
</reference>
<protein>
    <submittedName>
        <fullName evidence="1 2">Uncharacterized protein</fullName>
    </submittedName>
</protein>
<reference evidence="3" key="1">
    <citation type="submission" date="2012-12" db="EMBL/GenBank/DDBJ databases">
        <authorList>
            <person name="Hellsten U."/>
            <person name="Grimwood J."/>
            <person name="Chapman J.A."/>
            <person name="Shapiro H."/>
            <person name="Aerts A."/>
            <person name="Otillar R.P."/>
            <person name="Terry A.Y."/>
            <person name="Boore J.L."/>
            <person name="Simakov O."/>
            <person name="Marletaz F."/>
            <person name="Cho S.-J."/>
            <person name="Edsinger-Gonzales E."/>
            <person name="Havlak P."/>
            <person name="Kuo D.-H."/>
            <person name="Larsson T."/>
            <person name="Lv J."/>
            <person name="Arendt D."/>
            <person name="Savage R."/>
            <person name="Osoegawa K."/>
            <person name="de Jong P."/>
            <person name="Lindberg D.R."/>
            <person name="Seaver E.C."/>
            <person name="Weisblat D.A."/>
            <person name="Putnam N.H."/>
            <person name="Grigoriev I.V."/>
            <person name="Rokhsar D.S."/>
        </authorList>
    </citation>
    <scope>NUCLEOTIDE SEQUENCE</scope>
</reference>
<dbReference type="AlphaFoldDB" id="T1G568"/>
<dbReference type="InterPro" id="IPR032675">
    <property type="entry name" value="LRR_dom_sf"/>
</dbReference>
<organism evidence="2 3">
    <name type="scientific">Helobdella robusta</name>
    <name type="common">Californian leech</name>
    <dbReference type="NCBI Taxonomy" id="6412"/>
    <lineage>
        <taxon>Eukaryota</taxon>
        <taxon>Metazoa</taxon>
        <taxon>Spiralia</taxon>
        <taxon>Lophotrochozoa</taxon>
        <taxon>Annelida</taxon>
        <taxon>Clitellata</taxon>
        <taxon>Hirudinea</taxon>
        <taxon>Rhynchobdellida</taxon>
        <taxon>Glossiphoniidae</taxon>
        <taxon>Helobdella</taxon>
    </lineage>
</organism>
<evidence type="ECO:0000313" key="1">
    <source>
        <dbReference type="EMBL" id="ESO00008.1"/>
    </source>
</evidence>
<dbReference type="PANTHER" id="PTHR22708:SF0">
    <property type="entry name" value="LEUCINE-RICH REPEAT-CONTAINING PROTEIN 56"/>
    <property type="match status" value="1"/>
</dbReference>
<dbReference type="Proteomes" id="UP000015101">
    <property type="component" value="Unassembled WGS sequence"/>
</dbReference>
<dbReference type="EnsemblMetazoa" id="HelroT83538">
    <property type="protein sequence ID" value="HelroP83538"/>
    <property type="gene ID" value="HelroG83538"/>
</dbReference>
<dbReference type="GeneID" id="20216216"/>
<dbReference type="KEGG" id="hro:HELRODRAFT_83538"/>
<dbReference type="InterPro" id="IPR001611">
    <property type="entry name" value="Leu-rich_rpt"/>
</dbReference>
<dbReference type="OMA" id="SGHIRHT"/>
<dbReference type="PANTHER" id="PTHR22708">
    <property type="entry name" value="LEUCINE-RICH REPEAT-CONTAINING PROTEIN 56"/>
    <property type="match status" value="1"/>
</dbReference>
<evidence type="ECO:0000313" key="2">
    <source>
        <dbReference type="EnsemblMetazoa" id="HelroP83538"/>
    </source>
</evidence>
<dbReference type="SUPFAM" id="SSF52058">
    <property type="entry name" value="L domain-like"/>
    <property type="match status" value="1"/>
</dbReference>
<dbReference type="HOGENOM" id="CLU_031382_1_0_1"/>
<dbReference type="InParanoid" id="T1G568"/>
<dbReference type="STRING" id="6412.T1G568"/>
<dbReference type="InterPro" id="IPR040091">
    <property type="entry name" value="LRRC56"/>
</dbReference>